<feature type="transmembrane region" description="Helical" evidence="6">
    <location>
        <begin position="52"/>
        <end position="75"/>
    </location>
</feature>
<evidence type="ECO:0000256" key="3">
    <source>
        <dbReference type="ARBA" id="ARBA00022692"/>
    </source>
</evidence>
<gene>
    <name evidence="7" type="ORF">DLM65_13640</name>
</gene>
<comment type="subcellular location">
    <subcellularLocation>
        <location evidence="1">Cell membrane</location>
        <topology evidence="1">Multi-pass membrane protein</topology>
    </subcellularLocation>
</comment>
<keyword evidence="4 6" id="KW-1133">Transmembrane helix</keyword>
<evidence type="ECO:0000256" key="1">
    <source>
        <dbReference type="ARBA" id="ARBA00004651"/>
    </source>
</evidence>
<reference evidence="7 8" key="1">
    <citation type="journal article" date="2017" name="Nature">
        <title>Atmospheric trace gases support primary production in Antarctic desert surface soil.</title>
        <authorList>
            <person name="Ji M."/>
            <person name="Greening C."/>
            <person name="Vanwonterghem I."/>
            <person name="Carere C.R."/>
            <person name="Bay S.K."/>
            <person name="Steen J.A."/>
            <person name="Montgomery K."/>
            <person name="Lines T."/>
            <person name="Beardall J."/>
            <person name="van Dorst J."/>
            <person name="Snape I."/>
            <person name="Stott M.B."/>
            <person name="Hugenholtz P."/>
            <person name="Ferrari B.C."/>
        </authorList>
    </citation>
    <scope>NUCLEOTIDE SEQUENCE [LARGE SCALE GENOMIC DNA]</scope>
    <source>
        <strain evidence="7">RRmetagenome_bin12</strain>
    </source>
</reference>
<comment type="caution">
    <text evidence="7">The sequence shown here is derived from an EMBL/GenBank/DDBJ whole genome shotgun (WGS) entry which is preliminary data.</text>
</comment>
<dbReference type="AlphaFoldDB" id="A0A2W6AKE4"/>
<organism evidence="7 8">
    <name type="scientific">Candidatus Aeolococcus gillhamiae</name>
    <dbReference type="NCBI Taxonomy" id="3127015"/>
    <lineage>
        <taxon>Bacteria</taxon>
        <taxon>Bacillati</taxon>
        <taxon>Candidatus Dormiibacterota</taxon>
        <taxon>Candidatus Dormibacteria</taxon>
        <taxon>Candidatus Aeolococcales</taxon>
        <taxon>Candidatus Aeolococcaceae</taxon>
        <taxon>Candidatus Aeolococcus</taxon>
    </lineage>
</organism>
<dbReference type="Proteomes" id="UP000248724">
    <property type="component" value="Unassembled WGS sequence"/>
</dbReference>
<evidence type="ECO:0000313" key="7">
    <source>
        <dbReference type="EMBL" id="PZR78211.1"/>
    </source>
</evidence>
<keyword evidence="5 6" id="KW-0472">Membrane</keyword>
<evidence type="ECO:0000256" key="2">
    <source>
        <dbReference type="ARBA" id="ARBA00022475"/>
    </source>
</evidence>
<keyword evidence="2" id="KW-1003">Cell membrane</keyword>
<dbReference type="PANTHER" id="PTHR40277:SF1">
    <property type="entry name" value="BLL5419 PROTEIN"/>
    <property type="match status" value="1"/>
</dbReference>
<evidence type="ECO:0000256" key="4">
    <source>
        <dbReference type="ARBA" id="ARBA00022989"/>
    </source>
</evidence>
<evidence type="ECO:0000256" key="6">
    <source>
        <dbReference type="SAM" id="Phobius"/>
    </source>
</evidence>
<name>A0A2W6AKE4_9BACT</name>
<sequence>MADVRRVMTRVRAVLGSKWLRIGGTLVGITFLVHNVDMGKAGRSLIGADWRWASLALVLTAIACLASVFEWGVLLRSSAGLGVRNPVDNGEHRQHHHLFSWPRLFSSYLQSLFFAQLLPAGVGGDAMRTVEMGKVVGHGKILASLAGSRMAGTMGMAFWGLAAAVLLRGWIGLGSLIGACIFAAVMVMAWMAALAADRIVGRHFFERSSRAFLRTLSSFAQTFSGYRRHPHAIAQCIVVGAAGWGVNILALDIFARAIGVDVSWTIFAVAIPVTLVATLTPFSVNGLGIREGVLVGMLTHAGVSVGHAAAIAVLVDLQMLPFGILGAGLWMRHRRQRVASSIEEVAQAESAAVHELAHAA</sequence>
<dbReference type="GO" id="GO:0005886">
    <property type="term" value="C:plasma membrane"/>
    <property type="evidence" value="ECO:0007669"/>
    <property type="project" value="UniProtKB-SubCell"/>
</dbReference>
<feature type="transmembrane region" description="Helical" evidence="6">
    <location>
        <begin position="232"/>
        <end position="255"/>
    </location>
</feature>
<accession>A0A2W6AKE4</accession>
<proteinExistence type="predicted"/>
<feature type="transmembrane region" description="Helical" evidence="6">
    <location>
        <begin position="150"/>
        <end position="170"/>
    </location>
</feature>
<dbReference type="PANTHER" id="PTHR40277">
    <property type="entry name" value="BLL5419 PROTEIN"/>
    <property type="match status" value="1"/>
</dbReference>
<protein>
    <recommendedName>
        <fullName evidence="9">Flippase-like domain-containing protein</fullName>
    </recommendedName>
</protein>
<dbReference type="EMBL" id="QHBU01000267">
    <property type="protein sequence ID" value="PZR78211.1"/>
    <property type="molecule type" value="Genomic_DNA"/>
</dbReference>
<dbReference type="Pfam" id="PF03706">
    <property type="entry name" value="LPG_synthase_TM"/>
    <property type="match status" value="1"/>
</dbReference>
<evidence type="ECO:0008006" key="9">
    <source>
        <dbReference type="Google" id="ProtNLM"/>
    </source>
</evidence>
<keyword evidence="3 6" id="KW-0812">Transmembrane</keyword>
<evidence type="ECO:0000256" key="5">
    <source>
        <dbReference type="ARBA" id="ARBA00023136"/>
    </source>
</evidence>
<feature type="transmembrane region" description="Helical" evidence="6">
    <location>
        <begin position="304"/>
        <end position="330"/>
    </location>
</feature>
<dbReference type="InterPro" id="IPR022791">
    <property type="entry name" value="L-PG_synthase/AglD"/>
</dbReference>
<feature type="transmembrane region" description="Helical" evidence="6">
    <location>
        <begin position="176"/>
        <end position="196"/>
    </location>
</feature>
<evidence type="ECO:0000313" key="8">
    <source>
        <dbReference type="Proteomes" id="UP000248724"/>
    </source>
</evidence>
<feature type="transmembrane region" description="Helical" evidence="6">
    <location>
        <begin position="262"/>
        <end position="284"/>
    </location>
</feature>